<gene>
    <name evidence="2" type="ORF">NCU02928</name>
</gene>
<accession>Q7SHH6</accession>
<dbReference type="Proteomes" id="UP000001805">
    <property type="component" value="Chromosome 1, Linkage Group I"/>
</dbReference>
<feature type="region of interest" description="Disordered" evidence="1">
    <location>
        <begin position="551"/>
        <end position="571"/>
    </location>
</feature>
<dbReference type="PaxDb" id="5141-EFNCRP00000002260"/>
<dbReference type="RefSeq" id="XP_965610.2">
    <property type="nucleotide sequence ID" value="XM_960517.2"/>
</dbReference>
<evidence type="ECO:0000313" key="3">
    <source>
        <dbReference type="Proteomes" id="UP000001805"/>
    </source>
</evidence>
<proteinExistence type="predicted"/>
<name>Q7SHH6_NEUCR</name>
<protein>
    <submittedName>
        <fullName evidence="2">Uncharacterized protein</fullName>
    </submittedName>
</protein>
<dbReference type="EMBL" id="CM002236">
    <property type="protein sequence ID" value="EAA36374.2"/>
    <property type="molecule type" value="Genomic_DNA"/>
</dbReference>
<sequence length="1196" mass="130079">MASMKQTQLAEPTILQTHVPFPVIDIENLDGDNVVLGKHETDTIVVESASELVTSSITTSLFRTQKGDNSSLNIVHDANGRPMVFSVGSDGHLYCIFHVEKASHPWQLLDITPVAENTSVSVTAFDVLEIKQDLHFSASVRYTPGGSEETHQVFWASIKQPNAQITDGQLVGFTASDLKWKLIQNNLGSRVITKLVNVVNPDAVPGSPAFTIFAATRTTETHLASTYAINPSQSASAPWTIISFGAQSYSIVDMQPVVVGSASKGAKKRAGLTLLHDAPSQKADVERRCHVLTLNDARDEAFGLIPLNTEKISSPSAIWTSFNSWGSHDVLVAGNGIAFHQFQNLNDPCLDSKGDVILPHITFRQVTCKETMLANPRRYILSILAVSEDDELYLIEGERDATNFGLPTFKCSGLPVRTDVAQIACHYNKQIDAIEFIYTTKRDNQISHLARDSKTGVWISTDLQVQGPGTLAKENQYVTTITLLSKATGDPVPEGYPVSLKSEPVFVKINDLAYRLNRMRPTVVKTNAAGQIDIVTAAPDHLGISSLELSLESGTRDSDPNDNVEDNSSSIGSETTLVEWHGAAAQTSEKGAHAQREEQSWIEKAVDVAVEYIGDALEFLKTVVKQTVKFVVKVGAKVLRIYLRIQGKVLSFVVKHTAALVRSVKLKDVTLGSLTVLERFLAINRSSLEDLFNDAETLIFGSVERLQEPQAPRQETTIERFIKRVLNSPIIKLILKFNPLSWILEGVSEGLSESLPDFKLPDITPLAEAIGMTGDALLEVFLTVFGQIIENIATSGTEALLNPKQMLGIIISAIKKASRTLFHATRDTILIAVDCIIRMIHVIPGLLTEAWTIPGLTDVWEDWTGQEFSLINFATYGSAVLLDLMTFAVLDQIKTSACAPFRPGWAERIEMEPLYTSFQDTRNQAVLAARYPGPSRPEDTNPMVMMVMTDYGSISQKDDEKQGAAPETEETSNSSFNDWMSIVGGLFKLITNGLIVYQAGRAEEPIGRKMVAFKTVTALVALGSMIGEGSSYIISSGERANKDPKDIANLGQNVGMSAGLAVAVVGVMVEAYMDITKAVNDARIANMDLPFDKMDEQRQYQAQYKVAHCVGGCALNIGAAAMTGCVPGCWTKPRWGNILQTGASVGGAVAVVAANYFDETPKGKAIKWGMLITDSSLTVASMYSGFSNIIAPAASK</sequence>
<keyword evidence="3" id="KW-1185">Reference proteome</keyword>
<evidence type="ECO:0000256" key="1">
    <source>
        <dbReference type="SAM" id="MobiDB-lite"/>
    </source>
</evidence>
<dbReference type="VEuPathDB" id="FungiDB:NCU02928"/>
<dbReference type="GeneID" id="3881735"/>
<dbReference type="AlphaFoldDB" id="Q7SHH6"/>
<reference evidence="2 3" key="1">
    <citation type="journal article" date="2003" name="Nature">
        <title>The genome sequence of the filamentous fungus Neurospora crassa.</title>
        <authorList>
            <person name="Galagan J.E."/>
            <person name="Calvo S.E."/>
            <person name="Borkovich K.A."/>
            <person name="Selker E.U."/>
            <person name="Read N.D."/>
            <person name="Jaffe D."/>
            <person name="FitzHugh W."/>
            <person name="Ma L.J."/>
            <person name="Smirnov S."/>
            <person name="Purcell S."/>
            <person name="Rehman B."/>
            <person name="Elkins T."/>
            <person name="Engels R."/>
            <person name="Wang S."/>
            <person name="Nielsen C.B."/>
            <person name="Butler J."/>
            <person name="Endrizzi M."/>
            <person name="Qui D."/>
            <person name="Ianakiev P."/>
            <person name="Bell-Pedersen D."/>
            <person name="Nelson M.A."/>
            <person name="Werner-Washburne M."/>
            <person name="Selitrennikoff C.P."/>
            <person name="Kinsey J.A."/>
            <person name="Braun E.L."/>
            <person name="Zelter A."/>
            <person name="Schulte U."/>
            <person name="Kothe G.O."/>
            <person name="Jedd G."/>
            <person name="Mewes W."/>
            <person name="Staben C."/>
            <person name="Marcotte E."/>
            <person name="Greenberg D."/>
            <person name="Roy A."/>
            <person name="Foley K."/>
            <person name="Naylor J."/>
            <person name="Stange-Thomann N."/>
            <person name="Barrett R."/>
            <person name="Gnerre S."/>
            <person name="Kamal M."/>
            <person name="Kamvysselis M."/>
            <person name="Mauceli E."/>
            <person name="Bielke C."/>
            <person name="Rudd S."/>
            <person name="Frishman D."/>
            <person name="Krystofova S."/>
            <person name="Rasmussen C."/>
            <person name="Metzenberg R.L."/>
            <person name="Perkins D.D."/>
            <person name="Kroken S."/>
            <person name="Cogoni C."/>
            <person name="Macino G."/>
            <person name="Catcheside D."/>
            <person name="Li W."/>
            <person name="Pratt R.J."/>
            <person name="Osmani S.A."/>
            <person name="DeSouza C.P."/>
            <person name="Glass L."/>
            <person name="Orbach M.J."/>
            <person name="Berglund J.A."/>
            <person name="Voelker R."/>
            <person name="Yarden O."/>
            <person name="Plamann M."/>
            <person name="Seiler S."/>
            <person name="Dunlap J."/>
            <person name="Radford A."/>
            <person name="Aramayo R."/>
            <person name="Natvig D.O."/>
            <person name="Alex L.A."/>
            <person name="Mannhaupt G."/>
            <person name="Ebbole D.J."/>
            <person name="Freitag M."/>
            <person name="Paulsen I."/>
            <person name="Sachs M.S."/>
            <person name="Lander E.S."/>
            <person name="Nusbaum C."/>
            <person name="Birren B."/>
        </authorList>
    </citation>
    <scope>NUCLEOTIDE SEQUENCE [LARGE SCALE GENOMIC DNA]</scope>
    <source>
        <strain evidence="3">ATCC 24698 / 74-OR23-1A / CBS 708.71 / DSM 1257 / FGSC 987</strain>
    </source>
</reference>
<dbReference type="KEGG" id="ncr:NCU02928"/>
<organism evidence="2 3">
    <name type="scientific">Neurospora crassa (strain ATCC 24698 / 74-OR23-1A / CBS 708.71 / DSM 1257 / FGSC 987)</name>
    <dbReference type="NCBI Taxonomy" id="367110"/>
    <lineage>
        <taxon>Eukaryota</taxon>
        <taxon>Fungi</taxon>
        <taxon>Dikarya</taxon>
        <taxon>Ascomycota</taxon>
        <taxon>Pezizomycotina</taxon>
        <taxon>Sordariomycetes</taxon>
        <taxon>Sordariomycetidae</taxon>
        <taxon>Sordariales</taxon>
        <taxon>Sordariaceae</taxon>
        <taxon>Neurospora</taxon>
    </lineage>
</organism>
<dbReference type="HOGENOM" id="CLU_271273_0_0_1"/>
<dbReference type="OrthoDB" id="3235083at2759"/>
<feature type="region of interest" description="Disordered" evidence="1">
    <location>
        <begin position="956"/>
        <end position="976"/>
    </location>
</feature>
<dbReference type="InParanoid" id="Q7SHH6"/>
<evidence type="ECO:0000313" key="2">
    <source>
        <dbReference type="EMBL" id="EAA36374.2"/>
    </source>
</evidence>